<comment type="caution">
    <text evidence="3">The sequence shown here is derived from an EMBL/GenBank/DDBJ whole genome shotgun (WGS) entry which is preliminary data.</text>
</comment>
<dbReference type="EMBL" id="MASW01000002">
    <property type="protein sequence ID" value="PXY27428.1"/>
    <property type="molecule type" value="Genomic_DNA"/>
</dbReference>
<dbReference type="Proteomes" id="UP000249915">
    <property type="component" value="Unassembled WGS sequence"/>
</dbReference>
<evidence type="ECO:0000259" key="2">
    <source>
        <dbReference type="Pfam" id="PF05065"/>
    </source>
</evidence>
<dbReference type="NCBIfam" id="TIGR01554">
    <property type="entry name" value="major_cap_HK97"/>
    <property type="match status" value="1"/>
</dbReference>
<name>A0A2V4B220_9PSEU</name>
<evidence type="ECO:0000313" key="4">
    <source>
        <dbReference type="Proteomes" id="UP000249915"/>
    </source>
</evidence>
<dbReference type="Gene3D" id="3.30.2400.10">
    <property type="entry name" value="Major capsid protein gp5"/>
    <property type="match status" value="1"/>
</dbReference>
<dbReference type="InterPro" id="IPR024455">
    <property type="entry name" value="Phage_capsid"/>
</dbReference>
<organism evidence="3 4">
    <name type="scientific">Prauserella muralis</name>
    <dbReference type="NCBI Taxonomy" id="588067"/>
    <lineage>
        <taxon>Bacteria</taxon>
        <taxon>Bacillati</taxon>
        <taxon>Actinomycetota</taxon>
        <taxon>Actinomycetes</taxon>
        <taxon>Pseudonocardiales</taxon>
        <taxon>Pseudonocardiaceae</taxon>
        <taxon>Prauserella</taxon>
    </lineage>
</organism>
<protein>
    <recommendedName>
        <fullName evidence="2">Phage capsid-like C-terminal domain-containing protein</fullName>
    </recommendedName>
</protein>
<sequence>MTAPAIPTAPDELEETLNDPAKVKAIFENGGIGELVKNYAAAFNKREREFNEQVREEVERVTAEFLRDNADAEIRRPDLAPGNTAPDRGAGYNPKALGAALDKEFADREEYLRTIWFNNHSPEAQAKRAKIRNEYSSTIPADGGFLVPESLRATLLQVSLEKSIVRPRATVVPMETARVPFPTLESSNNSTSLFGGMIAYWTEEAGQLQKSSAKFGRVVLDAKKLTGYSIVPNELFSDSLLSFSAFLSQKWPEALAFTEDNAYFSGTGAGEPLGFLKAKAAVEVAKESAQPADTILWENIAKMYSRMLPSSLGSAVWIAHIDTFPALATMSFRQAGDTAGTAPVWINNGVSGPPMSILGRPVFFTEKAETVGDSGDINFVDLSYYLIGDRQQMQMATSEHVEFDTDQTAVRIIQRGDGRPWIQNAITPKKGSNTLSPFVKIAARA</sequence>
<evidence type="ECO:0000256" key="1">
    <source>
        <dbReference type="ARBA" id="ARBA00004328"/>
    </source>
</evidence>
<reference evidence="3 4" key="1">
    <citation type="submission" date="2016-07" db="EMBL/GenBank/DDBJ databases">
        <title>Draft genome sequence of Prauserella muralis DSM 45305, isolated from a mould-covered wall in an indoor environment.</title>
        <authorList>
            <person name="Ruckert C."/>
            <person name="Albersmeier A."/>
            <person name="Jiang C.-L."/>
            <person name="Jiang Y."/>
            <person name="Kalinowski J."/>
            <person name="Schneider O."/>
            <person name="Winkler A."/>
            <person name="Zotchev S.B."/>
        </authorList>
    </citation>
    <scope>NUCLEOTIDE SEQUENCE [LARGE SCALE GENOMIC DNA]</scope>
    <source>
        <strain evidence="3 4">DSM 45305</strain>
    </source>
</reference>
<accession>A0A2V4B220</accession>
<dbReference type="RefSeq" id="WP_170160411.1">
    <property type="nucleotide sequence ID" value="NZ_MASW01000002.1"/>
</dbReference>
<evidence type="ECO:0000313" key="3">
    <source>
        <dbReference type="EMBL" id="PXY27428.1"/>
    </source>
</evidence>
<gene>
    <name evidence="3" type="ORF">BAY60_13415</name>
</gene>
<dbReference type="InterPro" id="IPR054612">
    <property type="entry name" value="Phage_capsid-like_C"/>
</dbReference>
<dbReference type="Pfam" id="PF05065">
    <property type="entry name" value="Phage_capsid"/>
    <property type="match status" value="1"/>
</dbReference>
<proteinExistence type="predicted"/>
<feature type="domain" description="Phage capsid-like C-terminal" evidence="2">
    <location>
        <begin position="143"/>
        <end position="428"/>
    </location>
</feature>
<comment type="subcellular location">
    <subcellularLocation>
        <location evidence="1">Virion</location>
    </subcellularLocation>
</comment>
<dbReference type="AlphaFoldDB" id="A0A2V4B220"/>
<dbReference type="SUPFAM" id="SSF56563">
    <property type="entry name" value="Major capsid protein gp5"/>
    <property type="match status" value="1"/>
</dbReference>
<keyword evidence="4" id="KW-1185">Reference proteome</keyword>